<accession>A0A167PA86</accession>
<dbReference type="Pfam" id="PF09729">
    <property type="entry name" value="Gti1_Pac2"/>
    <property type="match status" value="1"/>
</dbReference>
<evidence type="ECO:0000256" key="1">
    <source>
        <dbReference type="SAM" id="MobiDB-lite"/>
    </source>
</evidence>
<evidence type="ECO:0000313" key="2">
    <source>
        <dbReference type="EMBL" id="KZO98579.1"/>
    </source>
</evidence>
<evidence type="ECO:0008006" key="4">
    <source>
        <dbReference type="Google" id="ProtNLM"/>
    </source>
</evidence>
<protein>
    <recommendedName>
        <fullName evidence="4">Gti1/Pac2 family-domain-containing protein</fullName>
    </recommendedName>
</protein>
<dbReference type="Proteomes" id="UP000076738">
    <property type="component" value="Unassembled WGS sequence"/>
</dbReference>
<feature type="region of interest" description="Disordered" evidence="1">
    <location>
        <begin position="215"/>
        <end position="247"/>
    </location>
</feature>
<sequence>MYSTRRWLRDVEANEVFAQDVVPTHGNIHLTTEYDILVIFEAVRQGRLPLIHRHLNERESISLVRPNAAFVFEEQGHIKRWTDGRAWSGTHRFGRVFMYFELDGVTMYESRKNGGPRARGQADDKIGRSRNRGLPPKVGGLHKYSYSALAFDPDHPNYPRKRYHITWYKSSTEGPGNAFTVQTDPMLQTIIIPPNVWVGTDETPLPSAQSMVPFGDRTPHASVSAAPNNPPLQPTSSTVASPLYSPVTRPPLPRLPFPSSDSAAVTLPSSIAFATGPGSVFPSASPVKGPTILPSFGEVLGRTGAPSGSASRPSTSQSRPGSGHSQTPH</sequence>
<dbReference type="InterPro" id="IPR018608">
    <property type="entry name" value="Gti1/Pac2"/>
</dbReference>
<feature type="region of interest" description="Disordered" evidence="1">
    <location>
        <begin position="111"/>
        <end position="134"/>
    </location>
</feature>
<name>A0A167PA86_CALVF</name>
<feature type="compositionally biased region" description="Polar residues" evidence="1">
    <location>
        <begin position="306"/>
        <end position="329"/>
    </location>
</feature>
<dbReference type="PANTHER" id="PTHR28027:SF1">
    <property type="entry name" value="CAMP INDEPENDENT REGULATORY PROTEIN (AFU_ORTHOLOGUE AFUA_3G09640)"/>
    <property type="match status" value="1"/>
</dbReference>
<dbReference type="OrthoDB" id="5572844at2759"/>
<dbReference type="AlphaFoldDB" id="A0A167PA86"/>
<dbReference type="PANTHER" id="PTHR28027">
    <property type="entry name" value="TRANSCRIPTIONAL REGULATOR MIT1"/>
    <property type="match status" value="1"/>
</dbReference>
<evidence type="ECO:0000313" key="3">
    <source>
        <dbReference type="Proteomes" id="UP000076738"/>
    </source>
</evidence>
<organism evidence="2 3">
    <name type="scientific">Calocera viscosa (strain TUFC12733)</name>
    <dbReference type="NCBI Taxonomy" id="1330018"/>
    <lineage>
        <taxon>Eukaryota</taxon>
        <taxon>Fungi</taxon>
        <taxon>Dikarya</taxon>
        <taxon>Basidiomycota</taxon>
        <taxon>Agaricomycotina</taxon>
        <taxon>Dacrymycetes</taxon>
        <taxon>Dacrymycetales</taxon>
        <taxon>Dacrymycetaceae</taxon>
        <taxon>Calocera</taxon>
    </lineage>
</organism>
<keyword evidence="3" id="KW-1185">Reference proteome</keyword>
<gene>
    <name evidence="2" type="ORF">CALVIDRAFT_28169</name>
</gene>
<proteinExistence type="predicted"/>
<feature type="region of interest" description="Disordered" evidence="1">
    <location>
        <begin position="283"/>
        <end position="329"/>
    </location>
</feature>
<dbReference type="EMBL" id="KV417275">
    <property type="protein sequence ID" value="KZO98579.1"/>
    <property type="molecule type" value="Genomic_DNA"/>
</dbReference>
<dbReference type="GO" id="GO:0003677">
    <property type="term" value="F:DNA binding"/>
    <property type="evidence" value="ECO:0007669"/>
    <property type="project" value="TreeGrafter"/>
</dbReference>
<reference evidence="2 3" key="1">
    <citation type="journal article" date="2016" name="Mol. Biol. Evol.">
        <title>Comparative Genomics of Early-Diverging Mushroom-Forming Fungi Provides Insights into the Origins of Lignocellulose Decay Capabilities.</title>
        <authorList>
            <person name="Nagy L.G."/>
            <person name="Riley R."/>
            <person name="Tritt A."/>
            <person name="Adam C."/>
            <person name="Daum C."/>
            <person name="Floudas D."/>
            <person name="Sun H."/>
            <person name="Yadav J.S."/>
            <person name="Pangilinan J."/>
            <person name="Larsson K.H."/>
            <person name="Matsuura K."/>
            <person name="Barry K."/>
            <person name="Labutti K."/>
            <person name="Kuo R."/>
            <person name="Ohm R.A."/>
            <person name="Bhattacharya S.S."/>
            <person name="Shirouzu T."/>
            <person name="Yoshinaga Y."/>
            <person name="Martin F.M."/>
            <person name="Grigoriev I.V."/>
            <person name="Hibbett D.S."/>
        </authorList>
    </citation>
    <scope>NUCLEOTIDE SEQUENCE [LARGE SCALE GENOMIC DNA]</scope>
    <source>
        <strain evidence="2 3">TUFC12733</strain>
    </source>
</reference>